<organism evidence="2 3">
    <name type="scientific">Blyttiomyces helicus</name>
    <dbReference type="NCBI Taxonomy" id="388810"/>
    <lineage>
        <taxon>Eukaryota</taxon>
        <taxon>Fungi</taxon>
        <taxon>Fungi incertae sedis</taxon>
        <taxon>Chytridiomycota</taxon>
        <taxon>Chytridiomycota incertae sedis</taxon>
        <taxon>Chytridiomycetes</taxon>
        <taxon>Chytridiomycetes incertae sedis</taxon>
        <taxon>Blyttiomyces</taxon>
    </lineage>
</organism>
<reference evidence="3" key="1">
    <citation type="journal article" date="2018" name="Nat. Microbiol.">
        <title>Leveraging single-cell genomics to expand the fungal tree of life.</title>
        <authorList>
            <person name="Ahrendt S.R."/>
            <person name="Quandt C.A."/>
            <person name="Ciobanu D."/>
            <person name="Clum A."/>
            <person name="Salamov A."/>
            <person name="Andreopoulos B."/>
            <person name="Cheng J.F."/>
            <person name="Woyke T."/>
            <person name="Pelin A."/>
            <person name="Henrissat B."/>
            <person name="Reynolds N.K."/>
            <person name="Benny G.L."/>
            <person name="Smith M.E."/>
            <person name="James T.Y."/>
            <person name="Grigoriev I.V."/>
        </authorList>
    </citation>
    <scope>NUCLEOTIDE SEQUENCE [LARGE SCALE GENOMIC DNA]</scope>
</reference>
<evidence type="ECO:0000256" key="1">
    <source>
        <dbReference type="SAM" id="MobiDB-lite"/>
    </source>
</evidence>
<protein>
    <submittedName>
        <fullName evidence="2">Uncharacterized protein</fullName>
    </submittedName>
</protein>
<dbReference type="EMBL" id="KZ994558">
    <property type="protein sequence ID" value="RKO92629.1"/>
    <property type="molecule type" value="Genomic_DNA"/>
</dbReference>
<dbReference type="AlphaFoldDB" id="A0A4P9WID1"/>
<sequence length="219" mass="23638">MPSCASALPTRTPSRPCCPPRRHSAPTPTPDASTRPKTPRPLLLTPLTDADIAAYLFCAPTIAASHIVDLSDVLLEDEMVDEPKTLSAVIAEMWRNEDPVIARHWLATSAAPPPPPPPTFDLSDVLLEDEMGAEPETLQADTAEMKIRSAVGFGPCDVGRRGTPCAPGHTAQRNTAKRLFAPHQTTTPSRPRSLVAASGVCVCLNETLKKRLFHRDLRG</sequence>
<evidence type="ECO:0000313" key="2">
    <source>
        <dbReference type="EMBL" id="RKO92629.1"/>
    </source>
</evidence>
<evidence type="ECO:0000313" key="3">
    <source>
        <dbReference type="Proteomes" id="UP000269721"/>
    </source>
</evidence>
<name>A0A4P9WID1_9FUNG</name>
<keyword evidence="3" id="KW-1185">Reference proteome</keyword>
<proteinExistence type="predicted"/>
<accession>A0A4P9WID1</accession>
<dbReference type="Proteomes" id="UP000269721">
    <property type="component" value="Unassembled WGS sequence"/>
</dbReference>
<feature type="region of interest" description="Disordered" evidence="1">
    <location>
        <begin position="1"/>
        <end position="41"/>
    </location>
</feature>
<gene>
    <name evidence="2" type="ORF">BDK51DRAFT_44545</name>
</gene>